<dbReference type="EMBL" id="OW991346">
    <property type="protein sequence ID" value="CAI9888925.1"/>
    <property type="molecule type" value="Genomic_DNA"/>
</dbReference>
<protein>
    <submittedName>
        <fullName evidence="2">Uncharacterized protein</fullName>
    </submittedName>
</protein>
<name>A0A9P0VLF8_9CAUD</name>
<evidence type="ECO:0000313" key="4">
    <source>
        <dbReference type="Proteomes" id="UP001154314"/>
    </source>
</evidence>
<dbReference type="EMBL" id="OW991346">
    <property type="protein sequence ID" value="CAH6421961.1"/>
    <property type="molecule type" value="Genomic_DNA"/>
</dbReference>
<evidence type="ECO:0000313" key="3">
    <source>
        <dbReference type="EMBL" id="CAI9888925.1"/>
    </source>
</evidence>
<evidence type="ECO:0000313" key="2">
    <source>
        <dbReference type="EMBL" id="CAH6421961.1"/>
    </source>
</evidence>
<keyword evidence="1" id="KW-0812">Transmembrane</keyword>
<reference evidence="2" key="1">
    <citation type="submission" date="2023-04" db="EMBL/GenBank/DDBJ databases">
        <authorList>
            <person name="Kelly A."/>
        </authorList>
    </citation>
    <scope>NUCLEOTIDE SEQUENCE</scope>
</reference>
<dbReference type="Proteomes" id="UP001154314">
    <property type="component" value="Chromosome"/>
</dbReference>
<feature type="transmembrane region" description="Helical" evidence="1">
    <location>
        <begin position="6"/>
        <end position="24"/>
    </location>
</feature>
<evidence type="ECO:0000256" key="1">
    <source>
        <dbReference type="SAM" id="Phobius"/>
    </source>
</evidence>
<proteinExistence type="predicted"/>
<keyword evidence="1" id="KW-0472">Membrane</keyword>
<gene>
    <name evidence="3" type="ORF">BAMTRB_002</name>
    <name evidence="2" type="ORF">BAMTRB_027</name>
</gene>
<sequence length="165" mass="18616">MVDFSAVAAVGCGVLSIVSCVLMSKRSMDKEDMKVLRGQVHELNQKLKAEKEYNEYMKKDYKSREIDWMGKVIDEQRVAKVLRDELGKARKQLNEKLQPATVQCDGVSIRLDSKTSMNFSVGKVIKELSLSVLGNTVTVTVVKHNGIVKSHTFQNVSYSYRQAQQ</sequence>
<organism evidence="2 4">
    <name type="scientific">Escherichia phage vB_Eco_Bam</name>
    <dbReference type="NCBI Taxonomy" id="2898833"/>
    <lineage>
        <taxon>Viruses</taxon>
        <taxon>Duplodnaviria</taxon>
        <taxon>Heunggongvirae</taxon>
        <taxon>Uroviricota</taxon>
        <taxon>Caudoviricetes</taxon>
        <taxon>Autographivirales</taxon>
        <taxon>Autotranscriptaviridae</taxon>
        <taxon>Studiervirinae</taxon>
        <taxon>Bamvirus</taxon>
        <taxon>Bamvirus bam</taxon>
    </lineage>
</organism>
<keyword evidence="4" id="KW-1185">Reference proteome</keyword>
<keyword evidence="1" id="KW-1133">Transmembrane helix</keyword>
<accession>A0A9P0VLF8</accession>